<protein>
    <submittedName>
        <fullName evidence="1">Caleosin-domain-containing protein</fullName>
    </submittedName>
</protein>
<evidence type="ECO:0000313" key="1">
    <source>
        <dbReference type="EMBL" id="KAI4871057.1"/>
    </source>
</evidence>
<dbReference type="Proteomes" id="UP001497700">
    <property type="component" value="Unassembled WGS sequence"/>
</dbReference>
<organism evidence="1 2">
    <name type="scientific">Hypoxylon rubiginosum</name>
    <dbReference type="NCBI Taxonomy" id="110542"/>
    <lineage>
        <taxon>Eukaryota</taxon>
        <taxon>Fungi</taxon>
        <taxon>Dikarya</taxon>
        <taxon>Ascomycota</taxon>
        <taxon>Pezizomycotina</taxon>
        <taxon>Sordariomycetes</taxon>
        <taxon>Xylariomycetidae</taxon>
        <taxon>Xylariales</taxon>
        <taxon>Hypoxylaceae</taxon>
        <taxon>Hypoxylon</taxon>
    </lineage>
</organism>
<evidence type="ECO:0000313" key="2">
    <source>
        <dbReference type="Proteomes" id="UP001497700"/>
    </source>
</evidence>
<comment type="caution">
    <text evidence="1">The sequence shown here is derived from an EMBL/GenBank/DDBJ whole genome shotgun (WGS) entry which is preliminary data.</text>
</comment>
<accession>A0ACB9ZH29</accession>
<proteinExistence type="predicted"/>
<name>A0ACB9ZH29_9PEZI</name>
<dbReference type="EMBL" id="MU393421">
    <property type="protein sequence ID" value="KAI4871057.1"/>
    <property type="molecule type" value="Genomic_DNA"/>
</dbReference>
<reference evidence="1 2" key="1">
    <citation type="journal article" date="2022" name="New Phytol.">
        <title>Ecological generalism drives hyperdiversity of secondary metabolite gene clusters in xylarialean endophytes.</title>
        <authorList>
            <person name="Franco M.E.E."/>
            <person name="Wisecaver J.H."/>
            <person name="Arnold A.E."/>
            <person name="Ju Y.M."/>
            <person name="Slot J.C."/>
            <person name="Ahrendt S."/>
            <person name="Moore L.P."/>
            <person name="Eastman K.E."/>
            <person name="Scott K."/>
            <person name="Konkel Z."/>
            <person name="Mondo S.J."/>
            <person name="Kuo A."/>
            <person name="Hayes R.D."/>
            <person name="Haridas S."/>
            <person name="Andreopoulos B."/>
            <person name="Riley R."/>
            <person name="LaButti K."/>
            <person name="Pangilinan J."/>
            <person name="Lipzen A."/>
            <person name="Amirebrahimi M."/>
            <person name="Yan J."/>
            <person name="Adam C."/>
            <person name="Keymanesh K."/>
            <person name="Ng V."/>
            <person name="Louie K."/>
            <person name="Northen T."/>
            <person name="Drula E."/>
            <person name="Henrissat B."/>
            <person name="Hsieh H.M."/>
            <person name="Youens-Clark K."/>
            <person name="Lutzoni F."/>
            <person name="Miadlikowska J."/>
            <person name="Eastwood D.C."/>
            <person name="Hamelin R.C."/>
            <person name="Grigoriev I.V."/>
            <person name="U'Ren J.M."/>
        </authorList>
    </citation>
    <scope>NUCLEOTIDE SEQUENCE [LARGE SCALE GENOMIC DNA]</scope>
    <source>
        <strain evidence="1 2">CBS 119005</strain>
    </source>
</reference>
<keyword evidence="2" id="KW-1185">Reference proteome</keyword>
<gene>
    <name evidence="1" type="ORF">F4820DRAFT_1955</name>
</gene>
<sequence length="244" mass="27549">MAGFTISSPPQPSLKGTNGDIKNHPPSANGGSTSRTSKNTPTALQQHVSFFDRDNDGIIWPSDVYNGFRELGFCILFSLGSLLIPVFFSYPTRLGRSWMPDPLLRIYVDDVHKAKHGSDSGVYDFDGNFSPERFDRVFDRFDTSGTGGLGVGDLRELLSKDRCAADPAGWSFAFMEWWTTWLLLQKDGRVWKDDLRACYDGTLFWKISEARSKGDGWQKGYGISEFLHSLWSSGTWKYWEAKTK</sequence>